<evidence type="ECO:0000259" key="2">
    <source>
        <dbReference type="Pfam" id="PF12849"/>
    </source>
</evidence>
<dbReference type="InterPro" id="IPR024370">
    <property type="entry name" value="PBP_domain"/>
</dbReference>
<reference evidence="3 4" key="1">
    <citation type="submission" date="2018-04" db="EMBL/GenBank/DDBJ databases">
        <title>Genomic Encyclopedia of Type Strains, Phase IV (KMG-IV): sequencing the most valuable type-strain genomes for metagenomic binning, comparative biology and taxonomic classification.</title>
        <authorList>
            <person name="Goeker M."/>
        </authorList>
    </citation>
    <scope>NUCLEOTIDE SEQUENCE [LARGE SCALE GENOMIC DNA]</scope>
    <source>
        <strain evidence="3 4">DSM 14823</strain>
    </source>
</reference>
<evidence type="ECO:0000256" key="1">
    <source>
        <dbReference type="ARBA" id="ARBA00022729"/>
    </source>
</evidence>
<organism evidence="3 4">
    <name type="scientific">Victivallis vadensis</name>
    <dbReference type="NCBI Taxonomy" id="172901"/>
    <lineage>
        <taxon>Bacteria</taxon>
        <taxon>Pseudomonadati</taxon>
        <taxon>Lentisphaerota</taxon>
        <taxon>Lentisphaeria</taxon>
        <taxon>Victivallales</taxon>
        <taxon>Victivallaceae</taxon>
        <taxon>Victivallis</taxon>
    </lineage>
</organism>
<sequence length="269" mass="29022">MSGMRKAVGFFLLFMTVSLLLSAVEPVRIADATPAGDSAVSSLALQLSLEKPGKYDISIERLSAEKALAKFNSGRADLVLIREVKLPEGQRNGILHPYAVGAAVFYVNPANPLDDVTPEHLIQLLSGPAPDWARVTGEKTRLYRLGLRRNAAGYGLPERMLKVKPGEFDKDMFRVGSNAELQLLTAGSAEALGAGIFSAVMPDTVKTLKINGVAPLLKTVKDGSYPFCERYILLVPAAPSPAVAAFVELMHGADFRRYLEESGRLSLLP</sequence>
<dbReference type="PANTHER" id="PTHR30570">
    <property type="entry name" value="PERIPLASMIC PHOSPHATE BINDING COMPONENT OF PHOSPHATE ABC TRANSPORTER"/>
    <property type="match status" value="1"/>
</dbReference>
<dbReference type="InterPro" id="IPR050811">
    <property type="entry name" value="Phosphate_ABC_transporter"/>
</dbReference>
<name>A0A2U1AJT3_9BACT</name>
<dbReference type="PANTHER" id="PTHR30570:SF1">
    <property type="entry name" value="PHOSPHATE-BINDING PROTEIN PSTS"/>
    <property type="match status" value="1"/>
</dbReference>
<dbReference type="AlphaFoldDB" id="A0A2U1AJT3"/>
<evidence type="ECO:0000313" key="3">
    <source>
        <dbReference type="EMBL" id="PVY36676.1"/>
    </source>
</evidence>
<dbReference type="Proteomes" id="UP000245959">
    <property type="component" value="Unassembled WGS sequence"/>
</dbReference>
<protein>
    <submittedName>
        <fullName evidence="3">ABC-type phosphate transport system substrate-binding protein</fullName>
    </submittedName>
</protein>
<accession>A0A2U1AJT3</accession>
<evidence type="ECO:0000313" key="4">
    <source>
        <dbReference type="Proteomes" id="UP000245959"/>
    </source>
</evidence>
<comment type="caution">
    <text evidence="3">The sequence shown here is derived from an EMBL/GenBank/DDBJ whole genome shotgun (WGS) entry which is preliminary data.</text>
</comment>
<keyword evidence="4" id="KW-1185">Reference proteome</keyword>
<keyword evidence="1" id="KW-0732">Signal</keyword>
<dbReference type="EMBL" id="QEKH01000033">
    <property type="protein sequence ID" value="PVY36676.1"/>
    <property type="molecule type" value="Genomic_DNA"/>
</dbReference>
<dbReference type="SUPFAM" id="SSF53850">
    <property type="entry name" value="Periplasmic binding protein-like II"/>
    <property type="match status" value="1"/>
</dbReference>
<gene>
    <name evidence="3" type="ORF">C8D82_1332</name>
</gene>
<proteinExistence type="predicted"/>
<feature type="domain" description="PBP" evidence="2">
    <location>
        <begin position="33"/>
        <end position="250"/>
    </location>
</feature>
<dbReference type="Gene3D" id="3.40.190.10">
    <property type="entry name" value="Periplasmic binding protein-like II"/>
    <property type="match status" value="2"/>
</dbReference>
<dbReference type="Pfam" id="PF12849">
    <property type="entry name" value="PBP_like_2"/>
    <property type="match status" value="1"/>
</dbReference>